<evidence type="ECO:0000256" key="10">
    <source>
        <dbReference type="RuleBase" id="RU364115"/>
    </source>
</evidence>
<dbReference type="InterPro" id="IPR004473">
    <property type="entry name" value="Restrct_endonuc_typeI_HsdR"/>
</dbReference>
<evidence type="ECO:0000256" key="3">
    <source>
        <dbReference type="ARBA" id="ARBA00022722"/>
    </source>
</evidence>
<dbReference type="RefSeq" id="WP_086334125.1">
    <property type="nucleotide sequence ID" value="NZ_CP018791.1"/>
</dbReference>
<dbReference type="EC" id="3.1.21.3" evidence="10"/>
<keyword evidence="3" id="KW-0540">Nuclease</keyword>
<comment type="function">
    <text evidence="10">Subunit R is required for both nuclease and ATPase activities, but not for modification.</text>
</comment>
<protein>
    <recommendedName>
        <fullName evidence="10">Type I restriction enzyme endonuclease subunit</fullName>
        <shortName evidence="10">R protein</shortName>
        <ecNumber evidence="10">3.1.21.3</ecNumber>
    </recommendedName>
</protein>
<dbReference type="PANTHER" id="PTHR30195:SF16">
    <property type="entry name" value="TYPE I RESTRICTION ENZYME ENDONUCLEASE SUBUNIT"/>
    <property type="match status" value="1"/>
</dbReference>
<dbReference type="InterPro" id="IPR022625">
    <property type="entry name" value="TypeI_RM_Rsu_C"/>
</dbReference>
<dbReference type="Proteomes" id="UP000194265">
    <property type="component" value="Chromosome"/>
</dbReference>
<dbReference type="GO" id="GO:0009307">
    <property type="term" value="P:DNA restriction-modification system"/>
    <property type="evidence" value="ECO:0007669"/>
    <property type="project" value="UniProtKB-KW"/>
</dbReference>
<dbReference type="InterPro" id="IPR014001">
    <property type="entry name" value="Helicase_ATP-bd"/>
</dbReference>
<dbReference type="InterPro" id="IPR055180">
    <property type="entry name" value="HsdR_RecA-like_helicase_dom_2"/>
</dbReference>
<dbReference type="AlphaFoldDB" id="A0A1X9T3K5"/>
<evidence type="ECO:0000256" key="5">
    <source>
        <dbReference type="ARBA" id="ARBA00022747"/>
    </source>
</evidence>
<dbReference type="SMART" id="SM00487">
    <property type="entry name" value="DEXDc"/>
    <property type="match status" value="1"/>
</dbReference>
<evidence type="ECO:0000256" key="7">
    <source>
        <dbReference type="ARBA" id="ARBA00022801"/>
    </source>
</evidence>
<dbReference type="SUPFAM" id="SSF52540">
    <property type="entry name" value="P-loop containing nucleoside triphosphate hydrolases"/>
    <property type="match status" value="1"/>
</dbReference>
<dbReference type="REBASE" id="201323">
    <property type="entry name" value="Csp8964ORF1620P"/>
</dbReference>
<dbReference type="GO" id="GO:0005524">
    <property type="term" value="F:ATP binding"/>
    <property type="evidence" value="ECO:0007669"/>
    <property type="project" value="UniProtKB-KW"/>
</dbReference>
<dbReference type="Pfam" id="PF12008">
    <property type="entry name" value="EcoR124_C"/>
    <property type="match status" value="1"/>
</dbReference>
<organism evidence="12 13">
    <name type="scientific">Campylobacter vicugnae</name>
    <dbReference type="NCBI Taxonomy" id="1660076"/>
    <lineage>
        <taxon>Bacteria</taxon>
        <taxon>Pseudomonadati</taxon>
        <taxon>Campylobacterota</taxon>
        <taxon>Epsilonproteobacteria</taxon>
        <taxon>Campylobacterales</taxon>
        <taxon>Campylobacteraceae</taxon>
        <taxon>Campylobacter</taxon>
    </lineage>
</organism>
<comment type="subunit">
    <text evidence="10">The type I restriction/modification system is composed of three polypeptides R, M and S.</text>
</comment>
<dbReference type="Gene3D" id="3.40.50.300">
    <property type="entry name" value="P-loop containing nucleotide triphosphate hydrolases"/>
    <property type="match status" value="2"/>
</dbReference>
<evidence type="ECO:0000256" key="9">
    <source>
        <dbReference type="ARBA" id="ARBA00023125"/>
    </source>
</evidence>
<comment type="catalytic activity">
    <reaction evidence="1 10">
        <text>Endonucleolytic cleavage of DNA to give random double-stranded fragments with terminal 5'-phosphates, ATP is simultaneously hydrolyzed.</text>
        <dbReference type="EC" id="3.1.21.3"/>
    </reaction>
</comment>
<dbReference type="Pfam" id="PF18766">
    <property type="entry name" value="SWI2_SNF2"/>
    <property type="match status" value="1"/>
</dbReference>
<evidence type="ECO:0000313" key="13">
    <source>
        <dbReference type="Proteomes" id="UP000194265"/>
    </source>
</evidence>
<dbReference type="InterPro" id="IPR040980">
    <property type="entry name" value="SWI2_SNF2"/>
</dbReference>
<name>A0A1X9T3K5_9BACT</name>
<evidence type="ECO:0000256" key="4">
    <source>
        <dbReference type="ARBA" id="ARBA00022741"/>
    </source>
</evidence>
<evidence type="ECO:0000256" key="6">
    <source>
        <dbReference type="ARBA" id="ARBA00022759"/>
    </source>
</evidence>
<dbReference type="PROSITE" id="PS51192">
    <property type="entry name" value="HELICASE_ATP_BIND_1"/>
    <property type="match status" value="1"/>
</dbReference>
<keyword evidence="9 10" id="KW-0238">DNA-binding</keyword>
<dbReference type="PANTHER" id="PTHR30195">
    <property type="entry name" value="TYPE I SITE-SPECIFIC DEOXYRIBONUCLEASE PROTEIN SUBUNIT M AND R"/>
    <property type="match status" value="1"/>
</dbReference>
<keyword evidence="4 10" id="KW-0547">Nucleotide-binding</keyword>
<dbReference type="EMBL" id="CP018791">
    <property type="protein sequence ID" value="ARR02996.1"/>
    <property type="molecule type" value="Genomic_DNA"/>
</dbReference>
<evidence type="ECO:0000313" key="12">
    <source>
        <dbReference type="EMBL" id="ARR02996.1"/>
    </source>
</evidence>
<dbReference type="Pfam" id="PF04313">
    <property type="entry name" value="HSDR_N"/>
    <property type="match status" value="1"/>
</dbReference>
<reference evidence="12 13" key="1">
    <citation type="journal article" date="2017" name="Genome Biol. Evol.">
        <title>Comparative Genomic Analysis Identifies a Campylobacter Clade Deficient in Selenium Metabolism.</title>
        <authorList>
            <person name="Miller W.G."/>
            <person name="Yee E."/>
            <person name="Lopes B.S."/>
            <person name="Chapman M.H."/>
            <person name="Huynh S."/>
            <person name="Bono J.L."/>
            <person name="Parker C.T."/>
            <person name="Strachan N.J.C."/>
            <person name="Forbes K.J."/>
        </authorList>
    </citation>
    <scope>NUCLEOTIDE SEQUENCE [LARGE SCALE GENOMIC DNA]</scope>
    <source>
        <strain evidence="12 13">RM8964</strain>
    </source>
</reference>
<dbReference type="Pfam" id="PF22679">
    <property type="entry name" value="T1R_D3-like"/>
    <property type="match status" value="1"/>
</dbReference>
<accession>A0A1X9T3K5</accession>
<dbReference type="InterPro" id="IPR027417">
    <property type="entry name" value="P-loop_NTPase"/>
</dbReference>
<sequence>MFKNENEFELALIDLLTKKGWESEILEYKTQEELIQNWANILYENNNIPDRLNGAPLTKGEMDQILEKIAALKTPFALNGLINGKTIDIKRDNPDDALHLGKEISLKIYDRAEIAAGQSRYQILRQPKFKSASPMLNDRRGDIMLLINGMPLFHIELKNSGVPISQACEQIRQYSKEGIFSGIFALVQIFVAMTPQKMLYFANPGEWEKFNDNFFFSWADFNNEPINDYRQIADKFLSIPMAHQMIGFYTIADRSDGTLKVMRSYQYYAASAISNKVAKITWGSENRGGFIWHTTGSGKTITSFKSAQLIANSGDADKVVFLIDRIELGTQSFKNYQAFADDDESVQDTNSTRTLITKLKSTNSSDTLIVTSIQKMSKIKADGTNNHDLEIINNKRVVFIVDEAHRSTFGDMMHSIKSNFNKALFFGFTGTPIHKENQKSSNTTVDVFGNELHRYSISDGIRDKNVLGFDVYMVTTYKDNDLRKAVALQKSNSNSVDEAMSDEKRKKIFLEYMQNIDMLEIEKQLPNSQYNNAEHRAKVIEDIKSNWDILSVGGKFHAILATSSISQAVKYYKEIKEKIPQLNITCLFDSNIDNDDGVIEKEGALIEILEDYNKKFNQNFTIPTHNSFKNDLSFRIAHKVHYKGVKGKEQLDLLIVVEQMLTGFDSKWINTLYVDKLMEYEKIIQAFSRTNRLFGPDKPFGTIRYYRKPYTMKENIKKAVSLYSGDRPLGLFVSKLPENIANINAKFEEISKIFKKQNIDNFSQLPQESEEKVQFAKLFNELNEFLESAKIQGFKWEKEIYNIIDENQKEVSIKVEINKPVYDALLMRYKELCDDKSSSNNPKIEQPAFDIKGYLSEKAKEKIDNDYMQTKFEKYLKALNSGDDIKNIKDELHKSFASLGEMEQKIANIILVDIESGELIVHNDKTLNEYINEYKQKQNDEKIDEICINLGLDKQKFLEVITGLNNGKKLAEINAFTELKNQADKTKAKEYFQVKENRNLKPFEVNIMLDGFLSNFFEKNRA</sequence>
<evidence type="ECO:0000256" key="8">
    <source>
        <dbReference type="ARBA" id="ARBA00022840"/>
    </source>
</evidence>
<dbReference type="InterPro" id="IPR007409">
    <property type="entry name" value="Restrct_endonuc_type1_HsdR_N"/>
</dbReference>
<dbReference type="InterPro" id="IPR051268">
    <property type="entry name" value="Type-I_R_enzyme_R_subunit"/>
</dbReference>
<dbReference type="GO" id="GO:0009035">
    <property type="term" value="F:type I site-specific deoxyribonuclease activity"/>
    <property type="evidence" value="ECO:0007669"/>
    <property type="project" value="UniProtKB-EC"/>
</dbReference>
<dbReference type="CDD" id="cd22332">
    <property type="entry name" value="HsdR_N"/>
    <property type="match status" value="1"/>
</dbReference>
<keyword evidence="6" id="KW-0255">Endonuclease</keyword>
<dbReference type="STRING" id="1660074.CVIC8964_1623"/>
<evidence type="ECO:0000259" key="11">
    <source>
        <dbReference type="PROSITE" id="PS51192"/>
    </source>
</evidence>
<evidence type="ECO:0000256" key="2">
    <source>
        <dbReference type="ARBA" id="ARBA00008598"/>
    </source>
</evidence>
<dbReference type="GO" id="GO:0003677">
    <property type="term" value="F:DNA binding"/>
    <property type="evidence" value="ECO:0007669"/>
    <property type="project" value="UniProtKB-KW"/>
</dbReference>
<dbReference type="Gene3D" id="3.90.1570.50">
    <property type="match status" value="1"/>
</dbReference>
<comment type="similarity">
    <text evidence="2 10">Belongs to the HsdR family.</text>
</comment>
<evidence type="ECO:0000256" key="1">
    <source>
        <dbReference type="ARBA" id="ARBA00000851"/>
    </source>
</evidence>
<keyword evidence="5 10" id="KW-0680">Restriction system</keyword>
<gene>
    <name evidence="12" type="primary">hsdR4</name>
    <name evidence="12" type="ORF">CVIC8964_1623</name>
</gene>
<keyword evidence="7 10" id="KW-0378">Hydrolase</keyword>
<dbReference type="OrthoDB" id="9758243at2"/>
<dbReference type="NCBIfam" id="TIGR00348">
    <property type="entry name" value="hsdR"/>
    <property type="match status" value="1"/>
</dbReference>
<feature type="domain" description="Helicase ATP-binding" evidence="11">
    <location>
        <begin position="280"/>
        <end position="450"/>
    </location>
</feature>
<proteinExistence type="inferred from homology"/>
<keyword evidence="8 10" id="KW-0067">ATP-binding</keyword>
<dbReference type="CDD" id="cd18800">
    <property type="entry name" value="SF2_C_EcoR124I-like"/>
    <property type="match status" value="1"/>
</dbReference>